<dbReference type="PANTHER" id="PTHR34222:SF95">
    <property type="entry name" value="RRNA 2'-O-METHYLTRANSFERASE FIBRILLARIN-LIKE ISOFORM X1"/>
    <property type="match status" value="1"/>
</dbReference>
<accession>A0A5J5B7J2</accession>
<organism evidence="2 3">
    <name type="scientific">Nyssa sinensis</name>
    <dbReference type="NCBI Taxonomy" id="561372"/>
    <lineage>
        <taxon>Eukaryota</taxon>
        <taxon>Viridiplantae</taxon>
        <taxon>Streptophyta</taxon>
        <taxon>Embryophyta</taxon>
        <taxon>Tracheophyta</taxon>
        <taxon>Spermatophyta</taxon>
        <taxon>Magnoliopsida</taxon>
        <taxon>eudicotyledons</taxon>
        <taxon>Gunneridae</taxon>
        <taxon>Pentapetalae</taxon>
        <taxon>asterids</taxon>
        <taxon>Cornales</taxon>
        <taxon>Nyssaceae</taxon>
        <taxon>Nyssa</taxon>
    </lineage>
</organism>
<evidence type="ECO:0000313" key="2">
    <source>
        <dbReference type="EMBL" id="KAA8537121.1"/>
    </source>
</evidence>
<feature type="compositionally biased region" description="Gly residues" evidence="1">
    <location>
        <begin position="122"/>
        <end position="151"/>
    </location>
</feature>
<dbReference type="AlphaFoldDB" id="A0A5J5B7J2"/>
<evidence type="ECO:0000313" key="3">
    <source>
        <dbReference type="Proteomes" id="UP000325577"/>
    </source>
</evidence>
<dbReference type="PANTHER" id="PTHR34222">
    <property type="entry name" value="GAG_PRE-INTEGRS DOMAIN-CONTAINING PROTEIN"/>
    <property type="match status" value="1"/>
</dbReference>
<protein>
    <recommendedName>
        <fullName evidence="4">CCHC-type domain-containing protein</fullName>
    </recommendedName>
</protein>
<evidence type="ECO:0008006" key="4">
    <source>
        <dbReference type="Google" id="ProtNLM"/>
    </source>
</evidence>
<dbReference type="EMBL" id="CM018039">
    <property type="protein sequence ID" value="KAA8537121.1"/>
    <property type="molecule type" value="Genomic_DNA"/>
</dbReference>
<name>A0A5J5B7J2_9ASTE</name>
<evidence type="ECO:0000256" key="1">
    <source>
        <dbReference type="SAM" id="MobiDB-lite"/>
    </source>
</evidence>
<keyword evidence="3" id="KW-1185">Reference proteome</keyword>
<gene>
    <name evidence="2" type="ORF">F0562_029653</name>
</gene>
<dbReference type="Proteomes" id="UP000325577">
    <property type="component" value="Linkage Group LG16"/>
</dbReference>
<sequence>MEPYVVSNIQLIDTAEKIWMSLHRNTIYLIFMSFLNPLSTDLEVQHRQHEEFQGALFLSSLNSEYSVFKDQILASEKLPTVANAYSLLRRASLTRGTTFLSKETYALVSSIGSCDSGQRFHQGGGRGGDGQGSGRGGDGQGSSRGGHGGWIGRGTHSEWKCTYCGATGHTEDYCWDK</sequence>
<feature type="region of interest" description="Disordered" evidence="1">
    <location>
        <begin position="118"/>
        <end position="151"/>
    </location>
</feature>
<proteinExistence type="predicted"/>
<reference evidence="2 3" key="1">
    <citation type="submission" date="2019-09" db="EMBL/GenBank/DDBJ databases">
        <title>A chromosome-level genome assembly of the Chinese tupelo Nyssa sinensis.</title>
        <authorList>
            <person name="Yang X."/>
            <person name="Kang M."/>
            <person name="Yang Y."/>
            <person name="Xiong H."/>
            <person name="Wang M."/>
            <person name="Zhang Z."/>
            <person name="Wang Z."/>
            <person name="Wu H."/>
            <person name="Ma T."/>
            <person name="Liu J."/>
            <person name="Xi Z."/>
        </authorList>
    </citation>
    <scope>NUCLEOTIDE SEQUENCE [LARGE SCALE GENOMIC DNA]</scope>
    <source>
        <strain evidence="2">J267</strain>
        <tissue evidence="2">Leaf</tissue>
    </source>
</reference>